<comment type="similarity">
    <text evidence="1">Belongs to the UPF0065 (bug) family.</text>
</comment>
<gene>
    <name evidence="3" type="ORF">EUB48_05680</name>
</gene>
<dbReference type="OrthoDB" id="8678477at2"/>
<dbReference type="Proteomes" id="UP000316798">
    <property type="component" value="Chromosome"/>
</dbReference>
<dbReference type="Gene3D" id="3.40.190.150">
    <property type="entry name" value="Bordetella uptake gene, domain 1"/>
    <property type="match status" value="1"/>
</dbReference>
<dbReference type="KEGG" id="rhf:EUB48_05680"/>
<accession>A0A515D8U9</accession>
<protein>
    <submittedName>
        <fullName evidence="3">Tripartite tricarboxylate transporter substrate binding protein</fullName>
    </submittedName>
</protein>
<dbReference type="Gene3D" id="3.40.190.10">
    <property type="entry name" value="Periplasmic binding protein-like II"/>
    <property type="match status" value="1"/>
</dbReference>
<reference evidence="3 4" key="1">
    <citation type="submission" date="2019-01" db="EMBL/GenBank/DDBJ databases">
        <title>Genomic insights into a novel species Rhodoferax sp.</title>
        <authorList>
            <person name="Jin L."/>
        </authorList>
    </citation>
    <scope>NUCLEOTIDE SEQUENCE [LARGE SCALE GENOMIC DNA]</scope>
    <source>
        <strain evidence="3 4">CHu59-6-5</strain>
    </source>
</reference>
<evidence type="ECO:0000313" key="4">
    <source>
        <dbReference type="Proteomes" id="UP000316798"/>
    </source>
</evidence>
<dbReference type="Pfam" id="PF03401">
    <property type="entry name" value="TctC"/>
    <property type="match status" value="1"/>
</dbReference>
<organism evidence="3 4">
    <name type="scientific">Rhodoferax sediminis</name>
    <dbReference type="NCBI Taxonomy" id="2509614"/>
    <lineage>
        <taxon>Bacteria</taxon>
        <taxon>Pseudomonadati</taxon>
        <taxon>Pseudomonadota</taxon>
        <taxon>Betaproteobacteria</taxon>
        <taxon>Burkholderiales</taxon>
        <taxon>Comamonadaceae</taxon>
        <taxon>Rhodoferax</taxon>
    </lineage>
</organism>
<dbReference type="PIRSF" id="PIRSF017082">
    <property type="entry name" value="YflP"/>
    <property type="match status" value="1"/>
</dbReference>
<dbReference type="SUPFAM" id="SSF53850">
    <property type="entry name" value="Periplasmic binding protein-like II"/>
    <property type="match status" value="1"/>
</dbReference>
<feature type="chain" id="PRO_5021782025" evidence="2">
    <location>
        <begin position="32"/>
        <end position="330"/>
    </location>
</feature>
<dbReference type="RefSeq" id="WP_142818000.1">
    <property type="nucleotide sequence ID" value="NZ_CP035503.1"/>
</dbReference>
<evidence type="ECO:0000256" key="2">
    <source>
        <dbReference type="SAM" id="SignalP"/>
    </source>
</evidence>
<dbReference type="EMBL" id="CP035503">
    <property type="protein sequence ID" value="QDL36841.1"/>
    <property type="molecule type" value="Genomic_DNA"/>
</dbReference>
<evidence type="ECO:0000313" key="3">
    <source>
        <dbReference type="EMBL" id="QDL36841.1"/>
    </source>
</evidence>
<name>A0A515D8U9_9BURK</name>
<proteinExistence type="inferred from homology"/>
<keyword evidence="2" id="KW-0732">Signal</keyword>
<keyword evidence="4" id="KW-1185">Reference proteome</keyword>
<dbReference type="AlphaFoldDB" id="A0A515D8U9"/>
<sequence length="330" mass="34465">MKRRHLFPALAQALALSAIPLLTLSPTLAQAQAHPIRLIVPYGAGGPIDLTARILAEAVKDTLGPVIIDNKPGAGGNIGADMIAKAAPDGLTIGIAATATNAVNPWLYRKMSYNAATDFAPITQILRVPNVLVMNAETARRFKINSVRDLIAYARAHPGTLNYGSGGNGSAGHLAGEMFKAQAGVFAVHIPYNGGNPAQLALLSGQVDFNFDNLATAAPNIRSGKLKAIAVTTLARSPALPDVPPVADTLKGFSIDTWWGLVAPAGTPKEVIARLNHAFVAALNAPETRTRFASLLAEPVPSTPEAFGAFMKSELAKYEKVVKASGATVD</sequence>
<evidence type="ECO:0000256" key="1">
    <source>
        <dbReference type="ARBA" id="ARBA00006987"/>
    </source>
</evidence>
<dbReference type="InterPro" id="IPR005064">
    <property type="entry name" value="BUG"/>
</dbReference>
<dbReference type="PANTHER" id="PTHR42928:SF5">
    <property type="entry name" value="BLR1237 PROTEIN"/>
    <property type="match status" value="1"/>
</dbReference>
<dbReference type="InterPro" id="IPR042100">
    <property type="entry name" value="Bug_dom1"/>
</dbReference>
<dbReference type="PANTHER" id="PTHR42928">
    <property type="entry name" value="TRICARBOXYLATE-BINDING PROTEIN"/>
    <property type="match status" value="1"/>
</dbReference>
<feature type="signal peptide" evidence="2">
    <location>
        <begin position="1"/>
        <end position="31"/>
    </location>
</feature>
<dbReference type="CDD" id="cd13578">
    <property type="entry name" value="PBP2_Bug27"/>
    <property type="match status" value="1"/>
</dbReference>